<proteinExistence type="predicted"/>
<organism evidence="1 2">
    <name type="scientific">Pseudomonas phage phiNV3</name>
    <dbReference type="NCBI Taxonomy" id="2079544"/>
    <lineage>
        <taxon>Viruses</taxon>
        <taxon>Duplodnaviria</taxon>
        <taxon>Heunggongvirae</taxon>
        <taxon>Uroviricota</taxon>
        <taxon>Caudoviricetes</taxon>
        <taxon>Autographivirales</taxon>
        <taxon>Autoscriptoviridae</taxon>
        <taxon>Krylovirinae</taxon>
        <taxon>Kirikabuvirus</taxon>
        <taxon>Kirikabuvirus NV3</taxon>
    </lineage>
</organism>
<reference evidence="1 2" key="1">
    <citation type="submission" date="2018-01" db="EMBL/GenBank/DDBJ databases">
        <title>Genome of phiNV3, a phiKMVvirus-like phage infecting Pseudomonas agarici.</title>
        <authorList>
            <person name="Storey N.H."/>
        </authorList>
    </citation>
    <scope>NUCLEOTIDE SEQUENCE [LARGE SCALE GENOMIC DNA]</scope>
</reference>
<dbReference type="EMBL" id="MG845683">
    <property type="protein sequence ID" value="AVH86120.1"/>
    <property type="molecule type" value="Genomic_DNA"/>
</dbReference>
<gene>
    <name evidence="1" type="ORF">phiNV3_p10</name>
</gene>
<name>A0A2P0ZLJ2_9CAUD</name>
<accession>A0A2P0ZLJ2</accession>
<keyword evidence="2" id="KW-1185">Reference proteome</keyword>
<protein>
    <submittedName>
        <fullName evidence="1">Uncharacterized protein</fullName>
    </submittedName>
</protein>
<evidence type="ECO:0000313" key="1">
    <source>
        <dbReference type="EMBL" id="AVH86120.1"/>
    </source>
</evidence>
<evidence type="ECO:0000313" key="2">
    <source>
        <dbReference type="Proteomes" id="UP000240855"/>
    </source>
</evidence>
<sequence>MQGNTLSELKLHRRYTMSQAQTATVATLIRKPVSAADFKNNAEVLHAAVVKATDAYNVAVQDYNRAVELENITSGIQITFNEGKGEKAEVFTGQVITRLDNGTYQVLVQFVGGPAKLSVVKPVDIVATHRPAPGVNADGQQAVAEQAAAAI</sequence>
<dbReference type="Proteomes" id="UP000240855">
    <property type="component" value="Segment"/>
</dbReference>